<organism evidence="2 3">
    <name type="scientific">Saccharopolyspora cebuensis</name>
    <dbReference type="NCBI Taxonomy" id="418759"/>
    <lineage>
        <taxon>Bacteria</taxon>
        <taxon>Bacillati</taxon>
        <taxon>Actinomycetota</taxon>
        <taxon>Actinomycetes</taxon>
        <taxon>Pseudonocardiales</taxon>
        <taxon>Pseudonocardiaceae</taxon>
        <taxon>Saccharopolyspora</taxon>
    </lineage>
</organism>
<reference evidence="2 3" key="1">
    <citation type="submission" date="2024-08" db="EMBL/GenBank/DDBJ databases">
        <title>Genome mining of Saccharopolyspora cebuensis PGLac3 from Nigerian medicinal plant.</title>
        <authorList>
            <person name="Ezeobiora C.E."/>
            <person name="Igbokwe N.H."/>
            <person name="Amin D.H."/>
            <person name="Mendie U.E."/>
        </authorList>
    </citation>
    <scope>NUCLEOTIDE SEQUENCE [LARGE SCALE GENOMIC DNA]</scope>
    <source>
        <strain evidence="2 3">PGLac3</strain>
    </source>
</reference>
<dbReference type="EMBL" id="JBGEHV010000004">
    <property type="protein sequence ID" value="MEY8038550.1"/>
    <property type="molecule type" value="Genomic_DNA"/>
</dbReference>
<dbReference type="Proteomes" id="UP001564626">
    <property type="component" value="Unassembled WGS sequence"/>
</dbReference>
<keyword evidence="1" id="KW-0812">Transmembrane</keyword>
<dbReference type="NCBIfam" id="NF033218">
    <property type="entry name" value="anchor_AmaP"/>
    <property type="match status" value="1"/>
</dbReference>
<protein>
    <submittedName>
        <fullName evidence="2">Alkaline shock response membrane anchor protein AmaP</fullName>
    </submittedName>
</protein>
<comment type="caution">
    <text evidence="2">The sequence shown here is derived from an EMBL/GenBank/DDBJ whole genome shotgun (WGS) entry which is preliminary data.</text>
</comment>
<sequence>MTTARQDARPSRTPAGRSAAFERGVVVVIGLLAVLAGAAAVVVSTGLLGTNRARRPVLDPLALQWWRENPQIAYPIAIVVGLLLLCLGLWWLLRAMRPEQRPDVRLEQGSGGRLTVTSNALTEAVRADAEEVTGVTRARARMAGSDQAPSLRLTLSLQEGTNVRDVWDELDEKVLARARGALGTDTLPTSIRLRLDRAPRQRVR</sequence>
<accession>A0ABV4CBR3</accession>
<feature type="transmembrane region" description="Helical" evidence="1">
    <location>
        <begin position="72"/>
        <end position="93"/>
    </location>
</feature>
<evidence type="ECO:0000313" key="3">
    <source>
        <dbReference type="Proteomes" id="UP001564626"/>
    </source>
</evidence>
<evidence type="ECO:0000313" key="2">
    <source>
        <dbReference type="EMBL" id="MEY8038550.1"/>
    </source>
</evidence>
<keyword evidence="3" id="KW-1185">Reference proteome</keyword>
<proteinExistence type="predicted"/>
<keyword evidence="1" id="KW-1133">Transmembrane helix</keyword>
<feature type="transmembrane region" description="Helical" evidence="1">
    <location>
        <begin position="21"/>
        <end position="48"/>
    </location>
</feature>
<gene>
    <name evidence="2" type="primary">amaP</name>
    <name evidence="2" type="ORF">AB8O55_04015</name>
</gene>
<keyword evidence="1" id="KW-0472">Membrane</keyword>
<evidence type="ECO:0000256" key="1">
    <source>
        <dbReference type="SAM" id="Phobius"/>
    </source>
</evidence>
<name>A0ABV4CBR3_9PSEU</name>
<dbReference type="RefSeq" id="WP_345367862.1">
    <property type="nucleotide sequence ID" value="NZ_BAABII010000020.1"/>
</dbReference>